<evidence type="ECO:0000313" key="4">
    <source>
        <dbReference type="EMBL" id="QOY43139.1"/>
    </source>
</evidence>
<sequence length="1063" mass="118881">MNKYLLIYHFFLQVVILLSINGISLGKESDLVDNEECENPEYLFPWGNDYLNSCLSFQCHRVREHKSWYRFWEKKPKYVHKNINGSERVIQCSDCEGFLKKGALFGGMSICTPIEFGGSFDIPKGWVSIATASLQLNKEIKNKSSIKLIPDNWRIDGQTKKTTLDLSACSTSDDSEVALSILVTLSNIAEPSRKSSKYRRILGLHDDSINVRIKTLGVDMGDSADGFDDDDLDDDFDDEFDSEDVQQSMQPDNGYNEYFLYDMNKLASTQHRVPRDNPSKGKKNKRKVRKQKPFTGAEKLPRKWKLSKGHASIYSSSDVVRLDLASDIHPNELVQVILTCNNKYMNCNIQDFVSCFNILCRSVTKEELIRRAALMKAKRFISNSIISGQVVPKMAYNGMPFQPGFPPAIPGPFNGQFQYPHANNIVNGNFIQRNSTLPIQGVSSVGANYIQNRGKNGIVMVNNGVGKPAEVSNQANVFVGNNDGVQNVNINTNTKTAGISNISLQQPPANVKTSQSTAASKGIQIIFVPAQSQTNAHCQSQTNMVNVNKAVTKSSLKQKKQKTFISQNIIPKENTNIPNQINNPQIPTPKQSKSQINQIGVYGPANHTVVTSYNSNVLNTDIYQTSSEKNLESQPTTVCILAMEPKSESKVNVASSNTIQPVEQTQFSNVKQDVTVVFNPINTVTKTSKTSKRNTVKQTTTKTQAPTLNILLVPSKTVKRKNNFKKVSKVSKNEVKHANKTVDIILLNSNLNHKPKKAVDKSNSDYMALNTNNVLKPPKIITGKITYKLPKKIKKSSKSTKPEFNIIDTIVLEKVDNKEPRNKIEKLVPVDSSSLSDENILLSDSEISSQYISSSQKKHSRQSHSSRSKNKAHRKKSIKVISREDGATENVLLDSNKHISNSDNKASSVKVEKYILHPVGTSESSEDSESFSEYEFGSEEIGYLSDEDFSALILKKVKDDSAKSDKSVKTESNSKVSIQSQKTKNEDDDQVNEEIKIKNIEKSESKVEIENSPLSDSSDYEIFTKQKHYNYETRSTMKSILGYSILISVFLFIVFIIMKLLLL</sequence>
<feature type="compositionally biased region" description="Polar residues" evidence="1">
    <location>
        <begin position="970"/>
        <end position="982"/>
    </location>
</feature>
<evidence type="ECO:0000256" key="3">
    <source>
        <dbReference type="SAM" id="SignalP"/>
    </source>
</evidence>
<feature type="compositionally biased region" description="Basic residues" evidence="1">
    <location>
        <begin position="280"/>
        <end position="292"/>
    </location>
</feature>
<keyword evidence="2" id="KW-0472">Membrane</keyword>
<dbReference type="AlphaFoldDB" id="A0A7S7LIT9"/>
<reference evidence="4 5" key="1">
    <citation type="submission" date="2019-09" db="EMBL/GenBank/DDBJ databases">
        <title>Consistent, comparative and evidence-based genome assembly and annotation for Cryptosporidium parvum, C. hominis and C. tyzzeri.</title>
        <authorList>
            <person name="Baptista R.P."/>
            <person name="Li Y."/>
            <person name="Sateriale A."/>
            <person name="Ansell B."/>
            <person name="Jex A."/>
            <person name="Sanders M."/>
            <person name="Brooks K."/>
            <person name="Tracey A."/>
            <person name="Berriman M."/>
            <person name="Striepen B."/>
            <person name="Cotton J.A."/>
            <person name="Kissinger J.C."/>
        </authorList>
    </citation>
    <scope>NUCLEOTIDE SEQUENCE [LARGE SCALE GENOMIC DNA]</scope>
    <source>
        <strain evidence="4 5">IOWA-ATCC</strain>
    </source>
</reference>
<feature type="region of interest" description="Disordered" evidence="1">
    <location>
        <begin position="270"/>
        <end position="294"/>
    </location>
</feature>
<dbReference type="Proteomes" id="UP000593906">
    <property type="component" value="Chromosome 2"/>
</dbReference>
<evidence type="ECO:0000313" key="5">
    <source>
        <dbReference type="Proteomes" id="UP000593906"/>
    </source>
</evidence>
<organism evidence="4 5">
    <name type="scientific">Cryptosporidium parvum</name>
    <dbReference type="NCBI Taxonomy" id="5807"/>
    <lineage>
        <taxon>Eukaryota</taxon>
        <taxon>Sar</taxon>
        <taxon>Alveolata</taxon>
        <taxon>Apicomplexa</taxon>
        <taxon>Conoidasida</taxon>
        <taxon>Coccidia</taxon>
        <taxon>Eucoccidiorida</taxon>
        <taxon>Eimeriorina</taxon>
        <taxon>Cryptosporidiidae</taxon>
        <taxon>Cryptosporidium</taxon>
    </lineage>
</organism>
<gene>
    <name evidence="4" type="ORF">CPATCC_000852</name>
</gene>
<evidence type="ECO:0000256" key="2">
    <source>
        <dbReference type="SAM" id="Phobius"/>
    </source>
</evidence>
<keyword evidence="2" id="KW-1133">Transmembrane helix</keyword>
<feature type="compositionally biased region" description="Basic residues" evidence="1">
    <location>
        <begin position="856"/>
        <end position="878"/>
    </location>
</feature>
<dbReference type="EMBL" id="CP044421">
    <property type="protein sequence ID" value="QOY43139.1"/>
    <property type="molecule type" value="Genomic_DNA"/>
</dbReference>
<proteinExistence type="predicted"/>
<keyword evidence="3" id="KW-0732">Signal</keyword>
<dbReference type="VEuPathDB" id="CryptoDB:CPATCC_0029900"/>
<accession>A0A7S7LIT9</accession>
<feature type="transmembrane region" description="Helical" evidence="2">
    <location>
        <begin position="1040"/>
        <end position="1062"/>
    </location>
</feature>
<protein>
    <submittedName>
        <fullName evidence="4">Uncharacterized protein</fullName>
    </submittedName>
</protein>
<name>A0A7S7LIT9_CRYPV</name>
<feature type="signal peptide" evidence="3">
    <location>
        <begin position="1"/>
        <end position="26"/>
    </location>
</feature>
<evidence type="ECO:0000256" key="1">
    <source>
        <dbReference type="SAM" id="MobiDB-lite"/>
    </source>
</evidence>
<keyword evidence="2" id="KW-0812">Transmembrane</keyword>
<feature type="region of interest" description="Disordered" evidence="1">
    <location>
        <begin position="963"/>
        <end position="991"/>
    </location>
</feature>
<feature type="chain" id="PRO_5030701201" evidence="3">
    <location>
        <begin position="27"/>
        <end position="1063"/>
    </location>
</feature>
<feature type="region of interest" description="Disordered" evidence="1">
    <location>
        <begin position="851"/>
        <end position="881"/>
    </location>
</feature>